<evidence type="ECO:0000313" key="9">
    <source>
        <dbReference type="EMBL" id="RCW69285.1"/>
    </source>
</evidence>
<dbReference type="NCBIfam" id="NF003974">
    <property type="entry name" value="PRK05467.1-3"/>
    <property type="match status" value="1"/>
</dbReference>
<dbReference type="AlphaFoldDB" id="A0A368XN50"/>
<dbReference type="Pfam" id="PF13640">
    <property type="entry name" value="2OG-FeII_Oxy_3"/>
    <property type="match status" value="1"/>
</dbReference>
<dbReference type="GO" id="GO:0031418">
    <property type="term" value="F:L-ascorbic acid binding"/>
    <property type="evidence" value="ECO:0007669"/>
    <property type="project" value="UniProtKB-KW"/>
</dbReference>
<feature type="binding site" evidence="7">
    <location>
        <position position="96"/>
    </location>
    <ligand>
        <name>Fe cation</name>
        <dbReference type="ChEBI" id="CHEBI:24875"/>
    </ligand>
</feature>
<keyword evidence="6 7" id="KW-0408">Iron</keyword>
<evidence type="ECO:0000256" key="3">
    <source>
        <dbReference type="ARBA" id="ARBA00022896"/>
    </source>
</evidence>
<dbReference type="InterPro" id="IPR041097">
    <property type="entry name" value="PKHD_C"/>
</dbReference>
<dbReference type="RefSeq" id="WP_114469702.1">
    <property type="nucleotide sequence ID" value="NZ_QPJK01000006.1"/>
</dbReference>
<dbReference type="PROSITE" id="PS51471">
    <property type="entry name" value="FE2OG_OXY"/>
    <property type="match status" value="1"/>
</dbReference>
<accession>A0A368XN50</accession>
<evidence type="ECO:0000256" key="1">
    <source>
        <dbReference type="ARBA" id="ARBA00001961"/>
    </source>
</evidence>
<evidence type="ECO:0000259" key="8">
    <source>
        <dbReference type="PROSITE" id="PS51471"/>
    </source>
</evidence>
<reference evidence="9 10" key="1">
    <citation type="submission" date="2018-07" db="EMBL/GenBank/DDBJ databases">
        <title>Genomic Encyclopedia of Type Strains, Phase IV (KMG-IV): sequencing the most valuable type-strain genomes for metagenomic binning, comparative biology and taxonomic classification.</title>
        <authorList>
            <person name="Goeker M."/>
        </authorList>
    </citation>
    <scope>NUCLEOTIDE SEQUENCE [LARGE SCALE GENOMIC DNA]</scope>
    <source>
        <strain evidence="9 10">DSM 21634</strain>
    </source>
</reference>
<gene>
    <name evidence="9" type="ORF">DES41_106156</name>
</gene>
<dbReference type="Gene3D" id="4.10.860.20">
    <property type="entry name" value="Rabenosyn, Rab binding domain"/>
    <property type="match status" value="1"/>
</dbReference>
<comment type="cofactor">
    <cofactor evidence="1 7">
        <name>L-ascorbate</name>
        <dbReference type="ChEBI" id="CHEBI:38290"/>
    </cofactor>
</comment>
<keyword evidence="4 7" id="KW-0223">Dioxygenase</keyword>
<evidence type="ECO:0000256" key="6">
    <source>
        <dbReference type="ARBA" id="ARBA00023004"/>
    </source>
</evidence>
<dbReference type="InterPro" id="IPR044862">
    <property type="entry name" value="Pro_4_hyd_alph_FE2OG_OXY"/>
</dbReference>
<feature type="binding site" evidence="7">
    <location>
        <position position="168"/>
    </location>
    <ligand>
        <name>2-oxoglutarate</name>
        <dbReference type="ChEBI" id="CHEBI:16810"/>
    </ligand>
</feature>
<keyword evidence="10" id="KW-1185">Reference proteome</keyword>
<dbReference type="GO" id="GO:0005506">
    <property type="term" value="F:iron ion binding"/>
    <property type="evidence" value="ECO:0007669"/>
    <property type="project" value="UniProtKB-UniRule"/>
</dbReference>
<feature type="domain" description="Fe2OG dioxygenase" evidence="8">
    <location>
        <begin position="78"/>
        <end position="177"/>
    </location>
</feature>
<dbReference type="SMART" id="SM00702">
    <property type="entry name" value="P4Hc"/>
    <property type="match status" value="1"/>
</dbReference>
<evidence type="ECO:0000256" key="2">
    <source>
        <dbReference type="ARBA" id="ARBA00022723"/>
    </source>
</evidence>
<dbReference type="PANTHER" id="PTHR41536:SF1">
    <property type="entry name" value="PKHD-TYPE HYDROXYLASE YBIX"/>
    <property type="match status" value="1"/>
</dbReference>
<dbReference type="InterPro" id="IPR006620">
    <property type="entry name" value="Pro_4_hyd_alph"/>
</dbReference>
<dbReference type="InterPro" id="IPR023550">
    <property type="entry name" value="PKHD_hydroxylase"/>
</dbReference>
<evidence type="ECO:0000256" key="5">
    <source>
        <dbReference type="ARBA" id="ARBA00023002"/>
    </source>
</evidence>
<dbReference type="GO" id="GO:0006879">
    <property type="term" value="P:intracellular iron ion homeostasis"/>
    <property type="evidence" value="ECO:0007669"/>
    <property type="project" value="TreeGrafter"/>
</dbReference>
<dbReference type="Proteomes" id="UP000252884">
    <property type="component" value="Unassembled WGS sequence"/>
</dbReference>
<dbReference type="NCBIfam" id="NF003975">
    <property type="entry name" value="PRK05467.1-4"/>
    <property type="match status" value="1"/>
</dbReference>
<dbReference type="PANTHER" id="PTHR41536">
    <property type="entry name" value="PKHD-TYPE HYDROXYLASE YBIX"/>
    <property type="match status" value="1"/>
</dbReference>
<dbReference type="Pfam" id="PF18331">
    <property type="entry name" value="PKHD_C"/>
    <property type="match status" value="1"/>
</dbReference>
<dbReference type="SUPFAM" id="SSF51197">
    <property type="entry name" value="Clavaminate synthase-like"/>
    <property type="match status" value="1"/>
</dbReference>
<keyword evidence="3 7" id="KW-0847">Vitamin C</keyword>
<comment type="caution">
    <text evidence="9">The sequence shown here is derived from an EMBL/GenBank/DDBJ whole genome shotgun (WGS) entry which is preliminary data.</text>
</comment>
<dbReference type="HAMAP" id="MF_00657">
    <property type="entry name" value="Hydroxyl_YbiX"/>
    <property type="match status" value="1"/>
</dbReference>
<keyword evidence="2 7" id="KW-0479">Metal-binding</keyword>
<name>A0A368XN50_9BURK</name>
<organism evidence="9 10">
    <name type="scientific">Pseudorhodoferax soli</name>
    <dbReference type="NCBI Taxonomy" id="545864"/>
    <lineage>
        <taxon>Bacteria</taxon>
        <taxon>Pseudomonadati</taxon>
        <taxon>Pseudomonadota</taxon>
        <taxon>Betaproteobacteria</taxon>
        <taxon>Burkholderiales</taxon>
        <taxon>Comamonadaceae</taxon>
    </lineage>
</organism>
<comment type="cofactor">
    <cofactor evidence="7">
        <name>Fe(2+)</name>
        <dbReference type="ChEBI" id="CHEBI:29033"/>
    </cofactor>
    <text evidence="7">Binds 1 Fe(2+) ion per subunit.</text>
</comment>
<dbReference type="EMBL" id="QPJK01000006">
    <property type="protein sequence ID" value="RCW69285.1"/>
    <property type="molecule type" value="Genomic_DNA"/>
</dbReference>
<evidence type="ECO:0000313" key="10">
    <source>
        <dbReference type="Proteomes" id="UP000252884"/>
    </source>
</evidence>
<feature type="binding site" evidence="7">
    <location>
        <position position="98"/>
    </location>
    <ligand>
        <name>Fe cation</name>
        <dbReference type="ChEBI" id="CHEBI:24875"/>
    </ligand>
</feature>
<dbReference type="GO" id="GO:0006974">
    <property type="term" value="P:DNA damage response"/>
    <property type="evidence" value="ECO:0007669"/>
    <property type="project" value="TreeGrafter"/>
</dbReference>
<protein>
    <submittedName>
        <fullName evidence="9">PKHD-type hydroxylase</fullName>
    </submittedName>
</protein>
<proteinExistence type="inferred from homology"/>
<dbReference type="InterPro" id="IPR005123">
    <property type="entry name" value="Oxoglu/Fe-dep_dioxygenase_dom"/>
</dbReference>
<keyword evidence="5 7" id="KW-0560">Oxidoreductase</keyword>
<sequence length="226" mass="24937">MLLAIDQVLTPDEVRHFRTHLDRAEWQDGAATAGSAARQVKHNQQIGAQDAVGLQLAEHLLRRLGETPQFVSAALPRRIYPPKFNRYAGGGQYGAHVDAAIMQLQGGQSLRTDLSATLFLSEPDEYEGGELEIEDAYGVQSAKLPAGDMLLYPATSLHRVTPVTAGARVAAFFWVESLVEDDRSRTLLYDLDQSIQELSATLSAQDPRVLKLMGIYHNLVRRWAAT</sequence>
<dbReference type="OrthoDB" id="9812472at2"/>
<evidence type="ECO:0000256" key="4">
    <source>
        <dbReference type="ARBA" id="ARBA00022964"/>
    </source>
</evidence>
<evidence type="ECO:0000256" key="7">
    <source>
        <dbReference type="HAMAP-Rule" id="MF_00657"/>
    </source>
</evidence>
<feature type="binding site" evidence="7">
    <location>
        <position position="158"/>
    </location>
    <ligand>
        <name>Fe cation</name>
        <dbReference type="ChEBI" id="CHEBI:24875"/>
    </ligand>
</feature>
<dbReference type="GO" id="GO:0016706">
    <property type="term" value="F:2-oxoglutarate-dependent dioxygenase activity"/>
    <property type="evidence" value="ECO:0007669"/>
    <property type="project" value="UniProtKB-UniRule"/>
</dbReference>
<dbReference type="Gene3D" id="2.60.120.620">
    <property type="entry name" value="q2cbj1_9rhob like domain"/>
    <property type="match status" value="1"/>
</dbReference>